<reference evidence="1" key="1">
    <citation type="journal article" date="2019" name="MBio">
        <title>Virus Genomes from Deep Sea Sediments Expand the Ocean Megavirome and Support Independent Origins of Viral Gigantism.</title>
        <authorList>
            <person name="Backstrom D."/>
            <person name="Yutin N."/>
            <person name="Jorgensen S.L."/>
            <person name="Dharamshi J."/>
            <person name="Homa F."/>
            <person name="Zaremba-Niedwiedzka K."/>
            <person name="Spang A."/>
            <person name="Wolf Y.I."/>
            <person name="Koonin E.V."/>
            <person name="Ettema T.J."/>
        </authorList>
    </citation>
    <scope>NUCLEOTIDE SEQUENCE</scope>
</reference>
<proteinExistence type="predicted"/>
<organism evidence="1">
    <name type="scientific">Mimivirus LCMiAC01</name>
    <dbReference type="NCBI Taxonomy" id="2506608"/>
    <lineage>
        <taxon>Viruses</taxon>
        <taxon>Varidnaviria</taxon>
        <taxon>Bamfordvirae</taxon>
        <taxon>Nucleocytoviricota</taxon>
        <taxon>Megaviricetes</taxon>
        <taxon>Imitervirales</taxon>
        <taxon>Mimiviridae</taxon>
        <taxon>Klosneuvirinae</taxon>
    </lineage>
</organism>
<name>A0A481Z391_9VIRU</name>
<accession>A0A481Z391</accession>
<protein>
    <submittedName>
        <fullName evidence="1">Uncharacterized protein</fullName>
    </submittedName>
</protein>
<evidence type="ECO:0000313" key="1">
    <source>
        <dbReference type="EMBL" id="QBK88856.1"/>
    </source>
</evidence>
<sequence>MQRDPFDIVNVYIHYYRQTHKIKDKKFLLDGIDYSKDTFENEYLSEFIEDVKEYKKNINDPEKIKVYDSSDTAIDDDIYVLKIGGTECKYCYTIIPLIQFISTINDWHKINWKIEKIVSL</sequence>
<gene>
    <name evidence="1" type="ORF">LCMiAC01_05380</name>
</gene>
<dbReference type="EMBL" id="MK500401">
    <property type="protein sequence ID" value="QBK88856.1"/>
    <property type="molecule type" value="Genomic_DNA"/>
</dbReference>